<name>A0A8C1IKE9_CYPCA</name>
<accession>A0A8C1IKE9</accession>
<dbReference type="Ensembl" id="ENSCCRT00015077518.1">
    <property type="protein sequence ID" value="ENSCCRP00015075079.1"/>
    <property type="gene ID" value="ENSCCRG00015030385.1"/>
</dbReference>
<evidence type="ECO:0000313" key="2">
    <source>
        <dbReference type="Proteomes" id="UP000694427"/>
    </source>
</evidence>
<proteinExistence type="predicted"/>
<dbReference type="Proteomes" id="UP000694700">
    <property type="component" value="Unplaced"/>
</dbReference>
<sequence>LKVLWLLYPPLLKNKDNSKIKWEPKANQDNLYTFSMDNNSEVKYNIAIDKECKPCLVKIENTTCESSSQKAEKFLVNLDYFEDLEWKDYTSNKMPPFAVETCKGYIIGQNENKLGYIKKRLFSTDTNLKVDSNLKVLVQNYDDVKEEYLTNVQFNAELVQRNKKPDLFRNLTMVNNNCQVMKQQVKIDNSFEETTTYATGNTLLIGGSIGFKIKDIVDLGLKVDISATETETNSNIKKNDYGYIQDLEIPPRSSCTLVINSNILITNAPFTADLTRVYKNDEMRTTSINGTYSYEKSSEIKTNFEKCVKLPGDCLTSKPH</sequence>
<dbReference type="Gene3D" id="2.170.15.10">
    <property type="entry name" value="Proaerolysin, chain A, domain 3"/>
    <property type="match status" value="1"/>
</dbReference>
<keyword evidence="2" id="KW-1185">Reference proteome</keyword>
<dbReference type="SUPFAM" id="SSF56973">
    <property type="entry name" value="Aerolisin/ETX pore-forming domain"/>
    <property type="match status" value="1"/>
</dbReference>
<dbReference type="AlphaFoldDB" id="A0A8C1IKE9"/>
<reference evidence="1" key="1">
    <citation type="submission" date="2025-05" db="UniProtKB">
        <authorList>
            <consortium name="Ensembl"/>
        </authorList>
    </citation>
    <scope>IDENTIFICATION</scope>
</reference>
<dbReference type="OMA" id="NECHTIT"/>
<dbReference type="Proteomes" id="UP000694427">
    <property type="component" value="Unplaced"/>
</dbReference>
<evidence type="ECO:0000313" key="1">
    <source>
        <dbReference type="Ensembl" id="ENSCCRP00010018874.1"/>
    </source>
</evidence>
<dbReference type="Ensembl" id="ENSCCRT00010020642.1">
    <property type="protein sequence ID" value="ENSCCRP00010018874.1"/>
    <property type="gene ID" value="ENSCCRG00010008179.1"/>
</dbReference>
<organism evidence="1 2">
    <name type="scientific">Cyprinus carpio</name>
    <name type="common">Common carp</name>
    <dbReference type="NCBI Taxonomy" id="7962"/>
    <lineage>
        <taxon>Eukaryota</taxon>
        <taxon>Metazoa</taxon>
        <taxon>Chordata</taxon>
        <taxon>Craniata</taxon>
        <taxon>Vertebrata</taxon>
        <taxon>Euteleostomi</taxon>
        <taxon>Actinopterygii</taxon>
        <taxon>Neopterygii</taxon>
        <taxon>Teleostei</taxon>
        <taxon>Ostariophysi</taxon>
        <taxon>Cypriniformes</taxon>
        <taxon>Cyprinidae</taxon>
        <taxon>Cyprininae</taxon>
        <taxon>Cyprinus</taxon>
    </lineage>
</organism>
<protein>
    <submittedName>
        <fullName evidence="1">Uncharacterized protein</fullName>
    </submittedName>
</protein>